<reference evidence="9 10" key="1">
    <citation type="submission" date="2016-10" db="EMBL/GenBank/DDBJ databases">
        <authorList>
            <person name="Varghese N."/>
            <person name="Submissions S."/>
        </authorList>
    </citation>
    <scope>NUCLEOTIDE SEQUENCE [LARGE SCALE GENOMIC DNA]</scope>
    <source>
        <strain evidence="9 10">WCC6</strain>
    </source>
</reference>
<evidence type="ECO:0000313" key="10">
    <source>
        <dbReference type="Proteomes" id="UP000182379"/>
    </source>
</evidence>
<dbReference type="UniPathway" id="UPA00219"/>
<comment type="pathway">
    <text evidence="1 6">Cell wall biogenesis; peptidoglycan biosynthesis.</text>
</comment>
<feature type="compositionally biased region" description="Basic and acidic residues" evidence="7">
    <location>
        <begin position="54"/>
        <end position="85"/>
    </location>
</feature>
<dbReference type="SUPFAM" id="SSF141523">
    <property type="entry name" value="L,D-transpeptidase catalytic domain-like"/>
    <property type="match status" value="1"/>
</dbReference>
<keyword evidence="9" id="KW-0449">Lipoprotein</keyword>
<keyword evidence="5 6" id="KW-0961">Cell wall biogenesis/degradation</keyword>
<accession>A0A1H2WHS9</accession>
<dbReference type="GO" id="GO:0071555">
    <property type="term" value="P:cell wall organization"/>
    <property type="evidence" value="ECO:0007669"/>
    <property type="project" value="UniProtKB-UniRule"/>
</dbReference>
<dbReference type="GeneID" id="78335491"/>
<dbReference type="Pfam" id="PF03734">
    <property type="entry name" value="YkuD"/>
    <property type="match status" value="1"/>
</dbReference>
<evidence type="ECO:0000256" key="4">
    <source>
        <dbReference type="ARBA" id="ARBA00022984"/>
    </source>
</evidence>
<dbReference type="GO" id="GO:0005576">
    <property type="term" value="C:extracellular region"/>
    <property type="evidence" value="ECO:0007669"/>
    <property type="project" value="TreeGrafter"/>
</dbReference>
<dbReference type="GO" id="GO:0016740">
    <property type="term" value="F:transferase activity"/>
    <property type="evidence" value="ECO:0007669"/>
    <property type="project" value="UniProtKB-KW"/>
</dbReference>
<evidence type="ECO:0000256" key="2">
    <source>
        <dbReference type="ARBA" id="ARBA00022679"/>
    </source>
</evidence>
<keyword evidence="3 6" id="KW-0133">Cell shape</keyword>
<dbReference type="InterPro" id="IPR050979">
    <property type="entry name" value="LD-transpeptidase"/>
</dbReference>
<dbReference type="CDD" id="cd16913">
    <property type="entry name" value="YkuD_like"/>
    <property type="match status" value="1"/>
</dbReference>
<dbReference type="GO" id="GO:0008360">
    <property type="term" value="P:regulation of cell shape"/>
    <property type="evidence" value="ECO:0007669"/>
    <property type="project" value="UniProtKB-UniRule"/>
</dbReference>
<dbReference type="PROSITE" id="PS52029">
    <property type="entry name" value="LD_TPASE"/>
    <property type="match status" value="1"/>
</dbReference>
<feature type="domain" description="L,D-TPase catalytic" evidence="8">
    <location>
        <begin position="103"/>
        <end position="240"/>
    </location>
</feature>
<feature type="region of interest" description="Disordered" evidence="7">
    <location>
        <begin position="49"/>
        <end position="95"/>
    </location>
</feature>
<evidence type="ECO:0000256" key="3">
    <source>
        <dbReference type="ARBA" id="ARBA00022960"/>
    </source>
</evidence>
<gene>
    <name evidence="9" type="ORF">SAMN05216495_10636</name>
</gene>
<evidence type="ECO:0000313" key="9">
    <source>
        <dbReference type="EMBL" id="SDW79579.1"/>
    </source>
</evidence>
<keyword evidence="4 6" id="KW-0573">Peptidoglycan synthesis</keyword>
<dbReference type="RefSeq" id="WP_012939133.1">
    <property type="nucleotide sequence ID" value="NZ_CAMEFB010000001.1"/>
</dbReference>
<dbReference type="GO" id="GO:0071972">
    <property type="term" value="F:peptidoglycan L,D-transpeptidase activity"/>
    <property type="evidence" value="ECO:0007669"/>
    <property type="project" value="TreeGrafter"/>
</dbReference>
<dbReference type="InterPro" id="IPR005490">
    <property type="entry name" value="LD_TPept_cat_dom"/>
</dbReference>
<dbReference type="PANTHER" id="PTHR30582">
    <property type="entry name" value="L,D-TRANSPEPTIDASE"/>
    <property type="match status" value="1"/>
</dbReference>
<keyword evidence="2" id="KW-0808">Transferase</keyword>
<dbReference type="EMBL" id="FNOP01000006">
    <property type="protein sequence ID" value="SDW79579.1"/>
    <property type="molecule type" value="Genomic_DNA"/>
</dbReference>
<dbReference type="InterPro" id="IPR038063">
    <property type="entry name" value="Transpep_catalytic_dom"/>
</dbReference>
<evidence type="ECO:0000256" key="5">
    <source>
        <dbReference type="ARBA" id="ARBA00023316"/>
    </source>
</evidence>
<dbReference type="Gene3D" id="2.40.440.10">
    <property type="entry name" value="L,D-transpeptidase catalytic domain-like"/>
    <property type="match status" value="1"/>
</dbReference>
<evidence type="ECO:0000256" key="7">
    <source>
        <dbReference type="SAM" id="MobiDB-lite"/>
    </source>
</evidence>
<name>A0A1H2WHS9_ACIFE</name>
<feature type="active site" description="Proton donor/acceptor" evidence="6">
    <location>
        <position position="200"/>
    </location>
</feature>
<evidence type="ECO:0000256" key="6">
    <source>
        <dbReference type="PROSITE-ProRule" id="PRU01373"/>
    </source>
</evidence>
<dbReference type="AlphaFoldDB" id="A0A1H2WHS9"/>
<sequence length="241" mass="25910">MDGKNNGTEKSRAHKGKKLMLGVCTLVFLGVLLTGCFALGYKGVGAPGPTVPVKKTETVKKEQPALPEKKETPVESLQKKQKEPKQVAPQPAAEQPLVPGKKYAVLVDKSDHKLYLKDGDTVVRTWGCAIGKGGLGQKERRGDNMTPVGTFRIDEIDDASGWTHDFGDGNGEIQGAYGPWFLSLDTEDLSQGNWDGIGIHGTHDPASIGTDASEGCVRLDNANLRELEKVAYVGMPVTIQD</sequence>
<dbReference type="Proteomes" id="UP000182379">
    <property type="component" value="Unassembled WGS sequence"/>
</dbReference>
<evidence type="ECO:0000259" key="8">
    <source>
        <dbReference type="PROSITE" id="PS52029"/>
    </source>
</evidence>
<protein>
    <submittedName>
        <fullName evidence="9">Lipoprotein-anchoring transpeptidase ErfK/SrfK</fullName>
    </submittedName>
</protein>
<dbReference type="GO" id="GO:0018104">
    <property type="term" value="P:peptidoglycan-protein cross-linking"/>
    <property type="evidence" value="ECO:0007669"/>
    <property type="project" value="TreeGrafter"/>
</dbReference>
<feature type="active site" description="Nucleophile" evidence="6">
    <location>
        <position position="216"/>
    </location>
</feature>
<evidence type="ECO:0000256" key="1">
    <source>
        <dbReference type="ARBA" id="ARBA00004752"/>
    </source>
</evidence>
<organism evidence="9 10">
    <name type="scientific">Acidaminococcus fermentans</name>
    <dbReference type="NCBI Taxonomy" id="905"/>
    <lineage>
        <taxon>Bacteria</taxon>
        <taxon>Bacillati</taxon>
        <taxon>Bacillota</taxon>
        <taxon>Negativicutes</taxon>
        <taxon>Acidaminococcales</taxon>
        <taxon>Acidaminococcaceae</taxon>
        <taxon>Acidaminococcus</taxon>
    </lineage>
</organism>
<proteinExistence type="predicted"/>
<comment type="caution">
    <text evidence="9">The sequence shown here is derived from an EMBL/GenBank/DDBJ whole genome shotgun (WGS) entry which is preliminary data.</text>
</comment>